<dbReference type="Gene3D" id="2.120.10.30">
    <property type="entry name" value="TolB, C-terminal domain"/>
    <property type="match status" value="1"/>
</dbReference>
<evidence type="ECO:0000259" key="2">
    <source>
        <dbReference type="SMART" id="SM00089"/>
    </source>
</evidence>
<reference evidence="3" key="1">
    <citation type="submission" date="2021-01" db="EMBL/GenBank/DDBJ databases">
        <title>Whole genome shotgun sequence of Virgisporangium ochraceum NBRC 16418.</title>
        <authorList>
            <person name="Komaki H."/>
            <person name="Tamura T."/>
        </authorList>
    </citation>
    <scope>NUCLEOTIDE SEQUENCE</scope>
    <source>
        <strain evidence="3">NBRC 16418</strain>
    </source>
</reference>
<accession>A0A8J4E924</accession>
<dbReference type="InterPro" id="IPR035986">
    <property type="entry name" value="PKD_dom_sf"/>
</dbReference>
<proteinExistence type="predicted"/>
<sequence length="738" mass="78528">MLAVVAGAAVVALNRAPSAEAATQLPPGFAEQVVWGDLNMPTNIEFAPDGRVFVAEKGGVIKVYDNVNDPRPTVFADLSRNVHNVHDRGLIGLAIHPEFPVQPYIYVLYTYDAPPGAEAPYWNDDCNRVGGPTMGKCVVTGRLSRLQAAGNVMTGSEQVLIHEWCQQFPSHSVGDLKFGADGMLYVSSGDGASYDFADSGQWDNPCGDPTNEGGALRSQDLRTTADPTQLNGTILRLDPSTGAAAAGNHNGASPDANARRIVSYGLRNPFRFAMRPGTNEVWLTEVGWNGYEEVNRVPTDTMGNYGWPCYEGNGRQDGYDAANLPVCEELYGTDAARGPFFTYSHDDKVVPGEKCVPDNGSSSSGVAFYPSADDTTFPAEYRGAMFFSDYSRGCIWVMMPTGADGLPNADDRRTFAAGAEMPVDLAIGPGSDLYYVAATGSVRRIRYFSGNQPPVAVIQASPTSGDSPLAVQFDGSGSTDADAGDQATLTYEWDFTGDGTVDSTAVAPTFTYQKGVYTARLTVKDMFGVTGTATVLIQSGNGAPTAFIDTPTAGTTWRVGQKIEVTGHATDPQQGTLPAAALEWQVNLHHCETMDACHVHPLNSFTGAGGTVLGPDHEYPSWVELVLTVTDDEGLSHSVSRRLEPRTVNLTFTSNPAGLRIAVGSSAQATPFTKTVIEGSNNQISGVTPQLYAGNQYVFVKWSDGGAQTKMIVANSSTAYSATFARPCVGRPPAPSRC</sequence>
<dbReference type="CDD" id="cd00146">
    <property type="entry name" value="PKD"/>
    <property type="match status" value="1"/>
</dbReference>
<feature type="chain" id="PRO_5035177104" description="PKD/Chitinase domain-containing protein" evidence="1">
    <location>
        <begin position="22"/>
        <end position="738"/>
    </location>
</feature>
<feature type="domain" description="PKD/Chitinase" evidence="2">
    <location>
        <begin position="455"/>
        <end position="542"/>
    </location>
</feature>
<dbReference type="Pfam" id="PF07995">
    <property type="entry name" value="GSDH"/>
    <property type="match status" value="1"/>
</dbReference>
<dbReference type="InterPro" id="IPR011042">
    <property type="entry name" value="6-blade_b-propeller_TolB-like"/>
</dbReference>
<dbReference type="PANTHER" id="PTHR19328">
    <property type="entry name" value="HEDGEHOG-INTERACTING PROTEIN"/>
    <property type="match status" value="1"/>
</dbReference>
<dbReference type="PANTHER" id="PTHR19328:SF13">
    <property type="entry name" value="HIPL1 PROTEIN"/>
    <property type="match status" value="1"/>
</dbReference>
<protein>
    <recommendedName>
        <fullName evidence="2">PKD/Chitinase domain-containing protein</fullName>
    </recommendedName>
</protein>
<dbReference type="GO" id="GO:0005975">
    <property type="term" value="P:carbohydrate metabolic process"/>
    <property type="evidence" value="ECO:0007669"/>
    <property type="project" value="UniProtKB-ARBA"/>
</dbReference>
<evidence type="ECO:0000313" key="4">
    <source>
        <dbReference type="Proteomes" id="UP000635606"/>
    </source>
</evidence>
<name>A0A8J4E924_9ACTN</name>
<dbReference type="InterPro" id="IPR011041">
    <property type="entry name" value="Quinoprot_gluc/sorb_DH_b-prop"/>
</dbReference>
<dbReference type="InterPro" id="IPR012938">
    <property type="entry name" value="Glc/Sorbosone_DH"/>
</dbReference>
<comment type="caution">
    <text evidence="3">The sequence shown here is derived from an EMBL/GenBank/DDBJ whole genome shotgun (WGS) entry which is preliminary data.</text>
</comment>
<dbReference type="SUPFAM" id="SSF50952">
    <property type="entry name" value="Soluble quinoprotein glucose dehydrogenase"/>
    <property type="match status" value="1"/>
</dbReference>
<evidence type="ECO:0000313" key="3">
    <source>
        <dbReference type="EMBL" id="GIJ66311.1"/>
    </source>
</evidence>
<evidence type="ECO:0000256" key="1">
    <source>
        <dbReference type="SAM" id="SignalP"/>
    </source>
</evidence>
<dbReference type="InterPro" id="IPR022409">
    <property type="entry name" value="PKD/Chitinase_dom"/>
</dbReference>
<dbReference type="AlphaFoldDB" id="A0A8J4E924"/>
<dbReference type="Proteomes" id="UP000635606">
    <property type="component" value="Unassembled WGS sequence"/>
</dbReference>
<dbReference type="InterPro" id="IPR013783">
    <property type="entry name" value="Ig-like_fold"/>
</dbReference>
<keyword evidence="4" id="KW-1185">Reference proteome</keyword>
<keyword evidence="1" id="KW-0732">Signal</keyword>
<dbReference type="EMBL" id="BOPH01000017">
    <property type="protein sequence ID" value="GIJ66311.1"/>
    <property type="molecule type" value="Genomic_DNA"/>
</dbReference>
<gene>
    <name evidence="3" type="ORF">Voc01_012280</name>
</gene>
<dbReference type="SUPFAM" id="SSF49299">
    <property type="entry name" value="PKD domain"/>
    <property type="match status" value="1"/>
</dbReference>
<dbReference type="Pfam" id="PF18911">
    <property type="entry name" value="PKD_4"/>
    <property type="match status" value="1"/>
</dbReference>
<organism evidence="3 4">
    <name type="scientific">Virgisporangium ochraceum</name>
    <dbReference type="NCBI Taxonomy" id="65505"/>
    <lineage>
        <taxon>Bacteria</taxon>
        <taxon>Bacillati</taxon>
        <taxon>Actinomycetota</taxon>
        <taxon>Actinomycetes</taxon>
        <taxon>Micromonosporales</taxon>
        <taxon>Micromonosporaceae</taxon>
        <taxon>Virgisporangium</taxon>
    </lineage>
</organism>
<dbReference type="Gene3D" id="2.60.40.10">
    <property type="entry name" value="Immunoglobulins"/>
    <property type="match status" value="1"/>
</dbReference>
<dbReference type="RefSeq" id="WP_239159988.1">
    <property type="nucleotide sequence ID" value="NZ_BOPH01000017.1"/>
</dbReference>
<feature type="signal peptide" evidence="1">
    <location>
        <begin position="1"/>
        <end position="21"/>
    </location>
</feature>
<dbReference type="SMART" id="SM00089">
    <property type="entry name" value="PKD"/>
    <property type="match status" value="1"/>
</dbReference>
<dbReference type="InterPro" id="IPR000601">
    <property type="entry name" value="PKD_dom"/>
</dbReference>